<keyword evidence="3" id="KW-0804">Transcription</keyword>
<protein>
    <submittedName>
        <fullName evidence="7">DNA-binding transcriptional regulator, MurR/RpiR family, contains HTH and SIS domains</fullName>
    </submittedName>
</protein>
<evidence type="ECO:0000256" key="3">
    <source>
        <dbReference type="ARBA" id="ARBA00023163"/>
    </source>
</evidence>
<dbReference type="SUPFAM" id="SSF46689">
    <property type="entry name" value="Homeodomain-like"/>
    <property type="match status" value="1"/>
</dbReference>
<dbReference type="Pfam" id="PF01380">
    <property type="entry name" value="SIS"/>
    <property type="match status" value="1"/>
</dbReference>
<name>A0A1H3QRF3_9FIRM</name>
<evidence type="ECO:0000256" key="4">
    <source>
        <dbReference type="SAM" id="Phobius"/>
    </source>
</evidence>
<dbReference type="InterPro" id="IPR000281">
    <property type="entry name" value="HTH_RpiR"/>
</dbReference>
<dbReference type="Gene3D" id="3.40.50.10490">
    <property type="entry name" value="Glucose-6-phosphate isomerase like protein, domain 1"/>
    <property type="match status" value="1"/>
</dbReference>
<organism evidence="7 8">
    <name type="scientific">Tindallia californiensis</name>
    <dbReference type="NCBI Taxonomy" id="159292"/>
    <lineage>
        <taxon>Bacteria</taxon>
        <taxon>Bacillati</taxon>
        <taxon>Bacillota</taxon>
        <taxon>Clostridia</taxon>
        <taxon>Peptostreptococcales</taxon>
        <taxon>Tindalliaceae</taxon>
        <taxon>Tindallia</taxon>
    </lineage>
</organism>
<dbReference type="EMBL" id="FNPV01000010">
    <property type="protein sequence ID" value="SDZ15588.1"/>
    <property type="molecule type" value="Genomic_DNA"/>
</dbReference>
<dbReference type="InterPro" id="IPR035472">
    <property type="entry name" value="RpiR-like_SIS"/>
</dbReference>
<reference evidence="7 8" key="1">
    <citation type="submission" date="2016-10" db="EMBL/GenBank/DDBJ databases">
        <authorList>
            <person name="de Groot N.N."/>
        </authorList>
    </citation>
    <scope>NUCLEOTIDE SEQUENCE [LARGE SCALE GENOMIC DNA]</scope>
    <source>
        <strain evidence="7 8">APO</strain>
    </source>
</reference>
<dbReference type="Gene3D" id="1.10.10.10">
    <property type="entry name" value="Winged helix-like DNA-binding domain superfamily/Winged helix DNA-binding domain"/>
    <property type="match status" value="1"/>
</dbReference>
<keyword evidence="4" id="KW-0472">Membrane</keyword>
<dbReference type="InterPro" id="IPR036388">
    <property type="entry name" value="WH-like_DNA-bd_sf"/>
</dbReference>
<evidence type="ECO:0000259" key="5">
    <source>
        <dbReference type="PROSITE" id="PS51071"/>
    </source>
</evidence>
<dbReference type="InterPro" id="IPR046348">
    <property type="entry name" value="SIS_dom_sf"/>
</dbReference>
<evidence type="ECO:0000256" key="2">
    <source>
        <dbReference type="ARBA" id="ARBA00023125"/>
    </source>
</evidence>
<dbReference type="InterPro" id="IPR047640">
    <property type="entry name" value="RpiR-like"/>
</dbReference>
<gene>
    <name evidence="7" type="ORF">SAMN05192546_11053</name>
</gene>
<dbReference type="InterPro" id="IPR001347">
    <property type="entry name" value="SIS_dom"/>
</dbReference>
<keyword evidence="4" id="KW-1133">Transmembrane helix</keyword>
<dbReference type="InterPro" id="IPR009057">
    <property type="entry name" value="Homeodomain-like_sf"/>
</dbReference>
<keyword evidence="8" id="KW-1185">Reference proteome</keyword>
<dbReference type="GO" id="GO:0003700">
    <property type="term" value="F:DNA-binding transcription factor activity"/>
    <property type="evidence" value="ECO:0007669"/>
    <property type="project" value="InterPro"/>
</dbReference>
<dbReference type="AlphaFoldDB" id="A0A1H3QRF3"/>
<proteinExistence type="predicted"/>
<feature type="transmembrane region" description="Helical" evidence="4">
    <location>
        <begin position="136"/>
        <end position="154"/>
    </location>
</feature>
<dbReference type="STRING" id="159292.SAMN05192546_11053"/>
<dbReference type="GO" id="GO:0097367">
    <property type="term" value="F:carbohydrate derivative binding"/>
    <property type="evidence" value="ECO:0007669"/>
    <property type="project" value="InterPro"/>
</dbReference>
<evidence type="ECO:0000259" key="6">
    <source>
        <dbReference type="PROSITE" id="PS51464"/>
    </source>
</evidence>
<keyword evidence="2 7" id="KW-0238">DNA-binding</keyword>
<evidence type="ECO:0000256" key="1">
    <source>
        <dbReference type="ARBA" id="ARBA00023015"/>
    </source>
</evidence>
<dbReference type="SUPFAM" id="SSF53697">
    <property type="entry name" value="SIS domain"/>
    <property type="match status" value="1"/>
</dbReference>
<keyword evidence="1" id="KW-0805">Transcription regulation</keyword>
<feature type="domain" description="HTH rpiR-type" evidence="5">
    <location>
        <begin position="4"/>
        <end position="80"/>
    </location>
</feature>
<dbReference type="PROSITE" id="PS51464">
    <property type="entry name" value="SIS"/>
    <property type="match status" value="1"/>
</dbReference>
<dbReference type="OrthoDB" id="3684496at2"/>
<keyword evidence="4" id="KW-0812">Transmembrane</keyword>
<dbReference type="RefSeq" id="WP_093315103.1">
    <property type="nucleotide sequence ID" value="NZ_FNPV01000010.1"/>
</dbReference>
<dbReference type="GO" id="GO:0003677">
    <property type="term" value="F:DNA binding"/>
    <property type="evidence" value="ECO:0007669"/>
    <property type="project" value="UniProtKB-KW"/>
</dbReference>
<accession>A0A1H3QRF3</accession>
<sequence length="284" mass="32587">MKKIDVLKKIEEQYDEFTESQKILGKYILDNYREAAFLSAQELGDTLGFSDATVIRFSKVLGFNGYTEFKDSIRENIKRQLSPDTKLLKSMKNFKHKDDAITNICKADLKNLEEYLLNIKSERMDQAVDQIYKAETIYFLGLGTSVIVIDFLAYHMRRMGFRVNVIHHGGLMLFDHLTSISEKDLLIVATFPRYSKDSMNAVLYAKKKGATVVVITDSELSEVANKGDIVLTTKTNNTSFFNSYIVPMELCNLLLISILERNKDKIYSSLKENINSMEDFDLFI</sequence>
<evidence type="ECO:0000313" key="7">
    <source>
        <dbReference type="EMBL" id="SDZ15588.1"/>
    </source>
</evidence>
<evidence type="ECO:0000313" key="8">
    <source>
        <dbReference type="Proteomes" id="UP000199230"/>
    </source>
</evidence>
<feature type="domain" description="SIS" evidence="6">
    <location>
        <begin position="127"/>
        <end position="266"/>
    </location>
</feature>
<dbReference type="Proteomes" id="UP000199230">
    <property type="component" value="Unassembled WGS sequence"/>
</dbReference>
<dbReference type="GO" id="GO:1901135">
    <property type="term" value="P:carbohydrate derivative metabolic process"/>
    <property type="evidence" value="ECO:0007669"/>
    <property type="project" value="InterPro"/>
</dbReference>
<dbReference type="PANTHER" id="PTHR30514">
    <property type="entry name" value="GLUCOKINASE"/>
    <property type="match status" value="1"/>
</dbReference>
<dbReference type="CDD" id="cd05013">
    <property type="entry name" value="SIS_RpiR"/>
    <property type="match status" value="1"/>
</dbReference>
<dbReference type="PROSITE" id="PS51071">
    <property type="entry name" value="HTH_RPIR"/>
    <property type="match status" value="1"/>
</dbReference>
<dbReference type="Pfam" id="PF01418">
    <property type="entry name" value="HTH_6"/>
    <property type="match status" value="1"/>
</dbReference>